<dbReference type="EMBL" id="DVHN01000152">
    <property type="protein sequence ID" value="HIR89551.1"/>
    <property type="molecule type" value="Genomic_DNA"/>
</dbReference>
<dbReference type="SUPFAM" id="SSF54909">
    <property type="entry name" value="Dimeric alpha+beta barrel"/>
    <property type="match status" value="1"/>
</dbReference>
<accession>A0A9D1JEI7</accession>
<dbReference type="Pfam" id="PF01037">
    <property type="entry name" value="AsnC_trans_reg"/>
    <property type="match status" value="1"/>
</dbReference>
<evidence type="ECO:0000313" key="2">
    <source>
        <dbReference type="EMBL" id="HIR89551.1"/>
    </source>
</evidence>
<dbReference type="InterPro" id="IPR036390">
    <property type="entry name" value="WH_DNA-bd_sf"/>
</dbReference>
<dbReference type="PANTHER" id="PTHR43413:SF7">
    <property type="entry name" value="HTH-TYPE TRANSCRIPTIONAL REGULATOR PTR2"/>
    <property type="match status" value="1"/>
</dbReference>
<organism evidence="2 3">
    <name type="scientific">Candidatus Fimimorpha faecalis</name>
    <dbReference type="NCBI Taxonomy" id="2840824"/>
    <lineage>
        <taxon>Bacteria</taxon>
        <taxon>Bacillati</taxon>
        <taxon>Bacillota</taxon>
        <taxon>Clostridia</taxon>
        <taxon>Eubacteriales</taxon>
        <taxon>Candidatus Fimimorpha</taxon>
    </lineage>
</organism>
<reference evidence="2" key="1">
    <citation type="submission" date="2020-10" db="EMBL/GenBank/DDBJ databases">
        <authorList>
            <person name="Gilroy R."/>
        </authorList>
    </citation>
    <scope>NUCLEOTIDE SEQUENCE</scope>
    <source>
        <strain evidence="2">ChiW13-3771</strain>
    </source>
</reference>
<sequence length="161" mass="18283">MREKILAVIEKNSRIDIHELAILLGEDEVAVANAIADMEKENIICGYHTLINWDNTSQEKVIALIEVRVTPQRDMGFDKIAERIYNYSEVSACYLMSGAYDFTVILQEKTMKEVAQFVSSKLSTIDAVLSTATHFVLKKYKDYGTVLVSKENKDERMLVTP</sequence>
<dbReference type="InterPro" id="IPR011008">
    <property type="entry name" value="Dimeric_a/b-barrel"/>
</dbReference>
<evidence type="ECO:0000259" key="1">
    <source>
        <dbReference type="Pfam" id="PF01037"/>
    </source>
</evidence>
<name>A0A9D1JEI7_9FIRM</name>
<protein>
    <submittedName>
        <fullName evidence="2">Lrp/AsnC family transcriptional regulator</fullName>
    </submittedName>
</protein>
<gene>
    <name evidence="2" type="ORF">IAC96_11450</name>
</gene>
<dbReference type="SMART" id="SM00344">
    <property type="entry name" value="HTH_ASNC"/>
    <property type="match status" value="1"/>
</dbReference>
<dbReference type="Gene3D" id="1.10.10.10">
    <property type="entry name" value="Winged helix-like DNA-binding domain superfamily/Winged helix DNA-binding domain"/>
    <property type="match status" value="1"/>
</dbReference>
<proteinExistence type="predicted"/>
<dbReference type="InterPro" id="IPR019887">
    <property type="entry name" value="Tscrpt_reg_AsnC/Lrp_C"/>
</dbReference>
<dbReference type="Gene3D" id="3.30.70.920">
    <property type="match status" value="1"/>
</dbReference>
<dbReference type="SUPFAM" id="SSF46785">
    <property type="entry name" value="Winged helix' DNA-binding domain"/>
    <property type="match status" value="1"/>
</dbReference>
<dbReference type="InterPro" id="IPR050684">
    <property type="entry name" value="HTH-Siroheme_Decarb"/>
</dbReference>
<reference evidence="2" key="2">
    <citation type="journal article" date="2021" name="PeerJ">
        <title>Extensive microbial diversity within the chicken gut microbiome revealed by metagenomics and culture.</title>
        <authorList>
            <person name="Gilroy R."/>
            <person name="Ravi A."/>
            <person name="Getino M."/>
            <person name="Pursley I."/>
            <person name="Horton D.L."/>
            <person name="Alikhan N.F."/>
            <person name="Baker D."/>
            <person name="Gharbi K."/>
            <person name="Hall N."/>
            <person name="Watson M."/>
            <person name="Adriaenssens E.M."/>
            <person name="Foster-Nyarko E."/>
            <person name="Jarju S."/>
            <person name="Secka A."/>
            <person name="Antonio M."/>
            <person name="Oren A."/>
            <person name="Chaudhuri R.R."/>
            <person name="La Ragione R."/>
            <person name="Hildebrand F."/>
            <person name="Pallen M.J."/>
        </authorList>
    </citation>
    <scope>NUCLEOTIDE SEQUENCE</scope>
    <source>
        <strain evidence="2">ChiW13-3771</strain>
    </source>
</reference>
<dbReference type="InterPro" id="IPR019888">
    <property type="entry name" value="Tscrpt_reg_AsnC-like"/>
</dbReference>
<dbReference type="Proteomes" id="UP000824201">
    <property type="component" value="Unassembled WGS sequence"/>
</dbReference>
<dbReference type="PANTHER" id="PTHR43413">
    <property type="entry name" value="TRANSCRIPTIONAL REGULATOR, ASNC FAMILY"/>
    <property type="match status" value="1"/>
</dbReference>
<dbReference type="AlphaFoldDB" id="A0A9D1JEI7"/>
<comment type="caution">
    <text evidence="2">The sequence shown here is derived from an EMBL/GenBank/DDBJ whole genome shotgun (WGS) entry which is preliminary data.</text>
</comment>
<dbReference type="InterPro" id="IPR036388">
    <property type="entry name" value="WH-like_DNA-bd_sf"/>
</dbReference>
<feature type="domain" description="Transcription regulator AsnC/Lrp ligand binding" evidence="1">
    <location>
        <begin position="65"/>
        <end position="138"/>
    </location>
</feature>
<evidence type="ECO:0000313" key="3">
    <source>
        <dbReference type="Proteomes" id="UP000824201"/>
    </source>
</evidence>